<dbReference type="RefSeq" id="WP_064584053.1">
    <property type="nucleotide sequence ID" value="NZ_CP015878.1"/>
</dbReference>
<protein>
    <submittedName>
        <fullName evidence="1">Uncharacterized protein</fullName>
    </submittedName>
</protein>
<dbReference type="SUPFAM" id="SSF64182">
    <property type="entry name" value="DHH phosphoesterases"/>
    <property type="match status" value="1"/>
</dbReference>
<evidence type="ECO:0000313" key="2">
    <source>
        <dbReference type="Proteomes" id="UP000077748"/>
    </source>
</evidence>
<name>A0A1A9KI43_9PSED</name>
<gene>
    <name evidence="1" type="ORF">A9C11_23755</name>
</gene>
<dbReference type="EMBL" id="CP015878">
    <property type="protein sequence ID" value="ANI16800.1"/>
    <property type="molecule type" value="Genomic_DNA"/>
</dbReference>
<evidence type="ECO:0000313" key="1">
    <source>
        <dbReference type="EMBL" id="ANI16800.1"/>
    </source>
</evidence>
<dbReference type="Proteomes" id="UP000077748">
    <property type="component" value="Chromosome"/>
</dbReference>
<dbReference type="AlphaFoldDB" id="A0A1A9KI43"/>
<dbReference type="PANTHER" id="PTHR46922:SF4">
    <property type="entry name" value="DHHA1 DOMAIN PROTEIN"/>
    <property type="match status" value="1"/>
</dbReference>
<dbReference type="InterPro" id="IPR038763">
    <property type="entry name" value="DHH_sf"/>
</dbReference>
<reference evidence="1 2" key="1">
    <citation type="submission" date="2016-05" db="EMBL/GenBank/DDBJ databases">
        <title>Genome Sequence of Pseudomonas citronellolis Strain SJTE-3, an Estrogens and Persistent Organic Pollutants degradation strain.</title>
        <authorList>
            <person name="Liang R."/>
        </authorList>
    </citation>
    <scope>NUCLEOTIDE SEQUENCE [LARGE SCALE GENOMIC DNA]</scope>
    <source>
        <strain evidence="1 2">SJTE-3</strain>
    </source>
</reference>
<organism evidence="1 2">
    <name type="scientific">Pseudomonas citronellolis</name>
    <dbReference type="NCBI Taxonomy" id="53408"/>
    <lineage>
        <taxon>Bacteria</taxon>
        <taxon>Pseudomonadati</taxon>
        <taxon>Pseudomonadota</taxon>
        <taxon>Gammaproteobacteria</taxon>
        <taxon>Pseudomonadales</taxon>
        <taxon>Pseudomonadaceae</taxon>
        <taxon>Pseudomonas</taxon>
    </lineage>
</organism>
<accession>A0A1A9KI43</accession>
<dbReference type="PANTHER" id="PTHR46922">
    <property type="entry name" value="DHHA1 DOMAIN PROTEIN"/>
    <property type="match status" value="1"/>
</dbReference>
<dbReference type="Gene3D" id="3.10.310.30">
    <property type="match status" value="1"/>
</dbReference>
<sequence length="445" mass="49031">MKSVLLFGPQGCGKTRNATLIAGALGLTKIVDDWQIGDELPLENTLILTNVAPNARPWPGEAWLTLMTYNDAMQQVYRPPLCIYHANCADGFGAAWVVRKALPNVEFQAARHGDPIPDVAGRTTVIVDFSYSREDLLQMAAIAKGVLIIDHHKTAAEALVELPHVADFEAYSHTPGPRGIYTCFDMERSGAGLAWDFFFPGQPRPALIDHIEDRDLWRFRLEGTREVQANVFSHPYDFDAWDKLVSTPVEQLLAEGAAIERKHHKDVAELVKATRRRMTIAGYDVPVANLPHIYSSDAGHLMGAGEPFAACYWDTPTGRTFSLRSEPEGLDVSAIAKLFGGGGHRHAAGFSVGYDHPLAYNAPPLKCFQVGDFDLVAAYTPAQAIQLLCAFTGHDAGDWDLDEVSEWTATELDRECFEEDGTTPAAPWRTQFAACVYPQYLGGWE</sequence>
<proteinExistence type="predicted"/>